<evidence type="ECO:0000313" key="5">
    <source>
        <dbReference type="Proteomes" id="UP000183760"/>
    </source>
</evidence>
<dbReference type="PANTHER" id="PTHR36845:SF1">
    <property type="entry name" value="HYDROLASE, PUTATIVE (AFU_ORTHOLOGUE AFUA_7G05090)-RELATED"/>
    <property type="match status" value="1"/>
</dbReference>
<feature type="signal peptide" evidence="3">
    <location>
        <begin position="1"/>
        <end position="25"/>
    </location>
</feature>
<dbReference type="PANTHER" id="PTHR36845">
    <property type="entry name" value="HYDROLASE, PUTATIVE (AFU_ORTHOLOGUE AFUA_7G05090)-RELATED"/>
    <property type="match status" value="1"/>
</dbReference>
<dbReference type="InterPro" id="IPR012341">
    <property type="entry name" value="6hp_glycosidase-like_sf"/>
</dbReference>
<keyword evidence="1 4" id="KW-0378">Hydrolase</keyword>
<keyword evidence="5" id="KW-1185">Reference proteome</keyword>
<keyword evidence="3" id="KW-0732">Signal</keyword>
<name>A0ABY1C172_MYXFU</name>
<evidence type="ECO:0000256" key="3">
    <source>
        <dbReference type="SAM" id="SignalP"/>
    </source>
</evidence>
<dbReference type="RefSeq" id="WP_083559735.1">
    <property type="nucleotide sequence ID" value="NZ_BJXR01000015.1"/>
</dbReference>
<dbReference type="GO" id="GO:0016787">
    <property type="term" value="F:hydrolase activity"/>
    <property type="evidence" value="ECO:0007669"/>
    <property type="project" value="UniProtKB-KW"/>
</dbReference>
<dbReference type="Gene3D" id="1.50.10.10">
    <property type="match status" value="1"/>
</dbReference>
<dbReference type="Proteomes" id="UP000183760">
    <property type="component" value="Unassembled WGS sequence"/>
</dbReference>
<proteinExistence type="inferred from homology"/>
<reference evidence="4 5" key="1">
    <citation type="submission" date="2016-10" db="EMBL/GenBank/DDBJ databases">
        <authorList>
            <person name="Varghese N."/>
            <person name="Submissions S."/>
        </authorList>
    </citation>
    <scope>NUCLEOTIDE SEQUENCE [LARGE SCALE GENOMIC DNA]</scope>
    <source>
        <strain evidence="4 5">DSM 16525</strain>
    </source>
</reference>
<dbReference type="InterPro" id="IPR008928">
    <property type="entry name" value="6-hairpin_glycosidase_sf"/>
</dbReference>
<evidence type="ECO:0000256" key="1">
    <source>
        <dbReference type="ARBA" id="ARBA00022801"/>
    </source>
</evidence>
<organism evidence="4 5">
    <name type="scientific">Myxococcus fulvus</name>
    <dbReference type="NCBI Taxonomy" id="33"/>
    <lineage>
        <taxon>Bacteria</taxon>
        <taxon>Pseudomonadati</taxon>
        <taxon>Myxococcota</taxon>
        <taxon>Myxococcia</taxon>
        <taxon>Myxococcales</taxon>
        <taxon>Cystobacterineae</taxon>
        <taxon>Myxococcaceae</taxon>
        <taxon>Myxococcus</taxon>
    </lineage>
</organism>
<sequence length="605" mass="66829">MRALASWTWKVLGLVLLLGASGARAFNDADALKVVGFARTQLRKSASAMPNETRSPKASRADGTWTTVANTDEVAWTQGFFPGGLWQLYQVGLEPSWQSKADRWTRALEVQKTNRRTHDLGFKMFLSFGNAYRLTGDAYYRDVLLTSAESLAARYNSRIGIIDCCDWNSAWDVPLVTDTMMNLELLLWASANGGRAELRTMAVNHALTTLRDAVRPDGSSFHYVDYNAATGAIRSKGTFQGYSANSTWARGHAWLIHGYTMVYRYTGDARMLAAARKVTDWYLSRVPTDMVPKWDFDAPGTQKDSSAAAIVASALLELSQLETDAARKTRYRDAALRTLDTLVSPAYFAQGTNSPGLLLHGVGHLPANQEIDVSLIYGDYYFLEAVLRFNPNPPYPWYSKLSFFESQHRLGSGNTGVRTIEFDVTPLAASQDGTIGYTDSATSVTDYASLNMTVRMNLEGYFDVRNAGAYASLTRVPYVSGRTYHVRILADLPARRYSVWVRPPGGSEVRIANQYVFRTGAPPIDDLGRASVRTLIADSDFRVLNHQVRAGVAASVSDERTETWSDAEESFGCGSTHGASTSSGVLSVLGVMFLLQRSLSTRRRR</sequence>
<comment type="similarity">
    <text evidence="2">Belongs to the glycosyl hydrolase 88 family.</text>
</comment>
<protein>
    <submittedName>
        <fullName evidence="4">Unsaturated chondroitin disaccharide hydrolase</fullName>
    </submittedName>
</protein>
<evidence type="ECO:0000256" key="2">
    <source>
        <dbReference type="ARBA" id="ARBA00038358"/>
    </source>
</evidence>
<dbReference type="EMBL" id="FOIB01000002">
    <property type="protein sequence ID" value="SET51359.1"/>
    <property type="molecule type" value="Genomic_DNA"/>
</dbReference>
<dbReference type="SUPFAM" id="SSF48208">
    <property type="entry name" value="Six-hairpin glycosidases"/>
    <property type="match status" value="1"/>
</dbReference>
<gene>
    <name evidence="4" type="ORF">SAMN05443572_102540</name>
</gene>
<accession>A0ABY1C172</accession>
<feature type="chain" id="PRO_5047074879" evidence="3">
    <location>
        <begin position="26"/>
        <end position="605"/>
    </location>
</feature>
<evidence type="ECO:0000313" key="4">
    <source>
        <dbReference type="EMBL" id="SET51359.1"/>
    </source>
</evidence>
<dbReference type="InterPro" id="IPR052369">
    <property type="entry name" value="UG_Glycosaminoglycan_Hydrolase"/>
</dbReference>
<comment type="caution">
    <text evidence="4">The sequence shown here is derived from an EMBL/GenBank/DDBJ whole genome shotgun (WGS) entry which is preliminary data.</text>
</comment>